<protein>
    <recommendedName>
        <fullName evidence="1">non-specific serine/threonine protein kinase</fullName>
        <ecNumber evidence="1">2.7.11.1</ecNumber>
    </recommendedName>
</protein>
<evidence type="ECO:0000256" key="8">
    <source>
        <dbReference type="ARBA" id="ARBA00048679"/>
    </source>
</evidence>
<keyword evidence="2" id="KW-0723">Serine/threonine-protein kinase</keyword>
<feature type="region of interest" description="Disordered" evidence="9">
    <location>
        <begin position="61"/>
        <end position="94"/>
    </location>
</feature>
<evidence type="ECO:0000256" key="2">
    <source>
        <dbReference type="ARBA" id="ARBA00022527"/>
    </source>
</evidence>
<evidence type="ECO:0000313" key="12">
    <source>
        <dbReference type="Proteomes" id="UP001530400"/>
    </source>
</evidence>
<evidence type="ECO:0000256" key="5">
    <source>
        <dbReference type="ARBA" id="ARBA00022777"/>
    </source>
</evidence>
<dbReference type="PROSITE" id="PS00108">
    <property type="entry name" value="PROTEIN_KINASE_ST"/>
    <property type="match status" value="1"/>
</dbReference>
<dbReference type="InterPro" id="IPR008271">
    <property type="entry name" value="Ser/Thr_kinase_AS"/>
</dbReference>
<name>A0ABD3QS31_9STRA</name>
<evidence type="ECO:0000256" key="7">
    <source>
        <dbReference type="ARBA" id="ARBA00047899"/>
    </source>
</evidence>
<dbReference type="Gene3D" id="1.10.510.10">
    <property type="entry name" value="Transferase(Phosphotransferase) domain 1"/>
    <property type="match status" value="1"/>
</dbReference>
<evidence type="ECO:0000256" key="1">
    <source>
        <dbReference type="ARBA" id="ARBA00012513"/>
    </source>
</evidence>
<keyword evidence="4" id="KW-0547">Nucleotide-binding</keyword>
<feature type="compositionally biased region" description="Low complexity" evidence="9">
    <location>
        <begin position="140"/>
        <end position="158"/>
    </location>
</feature>
<proteinExistence type="predicted"/>
<organism evidence="11 12">
    <name type="scientific">Cyclotella atomus</name>
    <dbReference type="NCBI Taxonomy" id="382360"/>
    <lineage>
        <taxon>Eukaryota</taxon>
        <taxon>Sar</taxon>
        <taxon>Stramenopiles</taxon>
        <taxon>Ochrophyta</taxon>
        <taxon>Bacillariophyta</taxon>
        <taxon>Coscinodiscophyceae</taxon>
        <taxon>Thalassiosirophycidae</taxon>
        <taxon>Stephanodiscales</taxon>
        <taxon>Stephanodiscaceae</taxon>
        <taxon>Cyclotella</taxon>
    </lineage>
</organism>
<evidence type="ECO:0000256" key="6">
    <source>
        <dbReference type="ARBA" id="ARBA00022840"/>
    </source>
</evidence>
<dbReference type="GO" id="GO:0004674">
    <property type="term" value="F:protein serine/threonine kinase activity"/>
    <property type="evidence" value="ECO:0007669"/>
    <property type="project" value="UniProtKB-KW"/>
</dbReference>
<evidence type="ECO:0000313" key="11">
    <source>
        <dbReference type="EMBL" id="KAL3803027.1"/>
    </source>
</evidence>
<dbReference type="InterPro" id="IPR011009">
    <property type="entry name" value="Kinase-like_dom_sf"/>
</dbReference>
<dbReference type="Pfam" id="PF00069">
    <property type="entry name" value="Pkinase"/>
    <property type="match status" value="1"/>
</dbReference>
<dbReference type="PROSITE" id="PS50011">
    <property type="entry name" value="PROTEIN_KINASE_DOM"/>
    <property type="match status" value="1"/>
</dbReference>
<evidence type="ECO:0000259" key="10">
    <source>
        <dbReference type="PROSITE" id="PS50011"/>
    </source>
</evidence>
<feature type="domain" description="Protein kinase" evidence="10">
    <location>
        <begin position="38"/>
        <end position="383"/>
    </location>
</feature>
<comment type="catalytic activity">
    <reaction evidence="7">
        <text>L-threonyl-[protein] + ATP = O-phospho-L-threonyl-[protein] + ADP + H(+)</text>
        <dbReference type="Rhea" id="RHEA:46608"/>
        <dbReference type="Rhea" id="RHEA-COMP:11060"/>
        <dbReference type="Rhea" id="RHEA-COMP:11605"/>
        <dbReference type="ChEBI" id="CHEBI:15378"/>
        <dbReference type="ChEBI" id="CHEBI:30013"/>
        <dbReference type="ChEBI" id="CHEBI:30616"/>
        <dbReference type="ChEBI" id="CHEBI:61977"/>
        <dbReference type="ChEBI" id="CHEBI:456216"/>
        <dbReference type="EC" id="2.7.11.1"/>
    </reaction>
</comment>
<evidence type="ECO:0000256" key="9">
    <source>
        <dbReference type="SAM" id="MobiDB-lite"/>
    </source>
</evidence>
<keyword evidence="12" id="KW-1185">Reference proteome</keyword>
<keyword evidence="3" id="KW-0808">Transferase</keyword>
<dbReference type="AlphaFoldDB" id="A0ABD3QS31"/>
<dbReference type="GO" id="GO:0005524">
    <property type="term" value="F:ATP binding"/>
    <property type="evidence" value="ECO:0007669"/>
    <property type="project" value="UniProtKB-KW"/>
</dbReference>
<reference evidence="11 12" key="1">
    <citation type="submission" date="2024-10" db="EMBL/GenBank/DDBJ databases">
        <title>Updated reference genomes for cyclostephanoid diatoms.</title>
        <authorList>
            <person name="Roberts W.R."/>
            <person name="Alverson A.J."/>
        </authorList>
    </citation>
    <scope>NUCLEOTIDE SEQUENCE [LARGE SCALE GENOMIC DNA]</scope>
    <source>
        <strain evidence="11 12">AJA010-31</strain>
    </source>
</reference>
<gene>
    <name evidence="11" type="ORF">ACHAWO_003826</name>
</gene>
<dbReference type="PANTHER" id="PTHR22967">
    <property type="entry name" value="SERINE/THREONINE PROTEIN KINASE"/>
    <property type="match status" value="1"/>
</dbReference>
<comment type="caution">
    <text evidence="11">The sequence shown here is derived from an EMBL/GenBank/DDBJ whole genome shotgun (WGS) entry which is preliminary data.</text>
</comment>
<keyword evidence="5" id="KW-0418">Kinase</keyword>
<evidence type="ECO:0000256" key="3">
    <source>
        <dbReference type="ARBA" id="ARBA00022679"/>
    </source>
</evidence>
<comment type="catalytic activity">
    <reaction evidence="8">
        <text>L-seryl-[protein] + ATP = O-phospho-L-seryl-[protein] + ADP + H(+)</text>
        <dbReference type="Rhea" id="RHEA:17989"/>
        <dbReference type="Rhea" id="RHEA-COMP:9863"/>
        <dbReference type="Rhea" id="RHEA-COMP:11604"/>
        <dbReference type="ChEBI" id="CHEBI:15378"/>
        <dbReference type="ChEBI" id="CHEBI:29999"/>
        <dbReference type="ChEBI" id="CHEBI:30616"/>
        <dbReference type="ChEBI" id="CHEBI:83421"/>
        <dbReference type="ChEBI" id="CHEBI:456216"/>
        <dbReference type="EC" id="2.7.11.1"/>
    </reaction>
</comment>
<feature type="region of interest" description="Disordered" evidence="9">
    <location>
        <begin position="496"/>
        <end position="525"/>
    </location>
</feature>
<dbReference type="PANTHER" id="PTHR22967:SF57">
    <property type="entry name" value="AUXILIN, ISOFORM A-RELATED"/>
    <property type="match status" value="1"/>
</dbReference>
<dbReference type="Proteomes" id="UP001530400">
    <property type="component" value="Unassembled WGS sequence"/>
</dbReference>
<evidence type="ECO:0000256" key="4">
    <source>
        <dbReference type="ARBA" id="ARBA00022741"/>
    </source>
</evidence>
<dbReference type="SUPFAM" id="SSF56112">
    <property type="entry name" value="Protein kinase-like (PK-like)"/>
    <property type="match status" value="1"/>
</dbReference>
<feature type="region of interest" description="Disordered" evidence="9">
    <location>
        <begin position="133"/>
        <end position="161"/>
    </location>
</feature>
<dbReference type="EMBL" id="JALLPJ020000081">
    <property type="protein sequence ID" value="KAL3803027.1"/>
    <property type="molecule type" value="Genomic_DNA"/>
</dbReference>
<accession>A0ABD3QS31</accession>
<sequence>MLRSNNTSAVAGENAFDDGQGLGPHLVGKQLEINGRSLSIHKQLGEGGFSFVYLVRDTGNHSDDGSSTAAAPQHVQEKKRSSSSAPPPKGSPMVLKITSVHTSAQRLMAEKEAKLLKTLSHPSIVTVYDDGFREEEDGNHTSSTSNNSHNQNNNNPNHSEYKNNRSIQHLILMEYCEGGTAFDTIKRMRASLSLSSSTSTSTSIQQQHQIKRFDLPSLIIAFGQIANAVSYLHAQRPPVIHRDLKPVNFLISRNSYKICDFGSAVLGHTDLRTPENRRKAEEIIGKTTTQMFRAPEMVDLYMAKRLTQATDVWALGCCLYSLAFLKDCFEEGSNLAILSNKYKIPEDNPYGEGIVDLIDRMLTVDYKERADMSEVIMCLSAIYSGRELPKRKRREKKKVVEQGEVVNGASAVGGGAAASSFNSGQEKVESEATPRVGAYRTDGQGIRLVEDSPISKEKKVLEAKKLNPNSAAAKRKKASETNKQKEGIVFTALSSHTTNSGGVGGKKSSASASTRSETPISDSGDFNFASFDQAFDDEGATTAAVFDPFSTTSAEDGDEVMVELNTLMDKMNTNDDTFRFSGFDRPENSNSKTIQNQVAESSFEVIFQGFDSSVPSVFSSDDHYFSNTANDDGFGDYLGQDERTNQTVAASSSKKFFGFGSSRNAASDVTASAKKKRGVFGMLKR</sequence>
<dbReference type="SMART" id="SM00220">
    <property type="entry name" value="S_TKc"/>
    <property type="match status" value="1"/>
</dbReference>
<feature type="region of interest" description="Disordered" evidence="9">
    <location>
        <begin position="1"/>
        <end position="23"/>
    </location>
</feature>
<dbReference type="InterPro" id="IPR000719">
    <property type="entry name" value="Prot_kinase_dom"/>
</dbReference>
<keyword evidence="6" id="KW-0067">ATP-binding</keyword>
<dbReference type="EC" id="2.7.11.1" evidence="1"/>